<evidence type="ECO:0000256" key="8">
    <source>
        <dbReference type="ARBA" id="ARBA00047469"/>
    </source>
</evidence>
<comment type="similarity">
    <text evidence="1 9 10">Belongs to the class-I aminoacyl-tRNA synthetase family.</text>
</comment>
<dbReference type="GO" id="GO:0005524">
    <property type="term" value="F:ATP binding"/>
    <property type="evidence" value="ECO:0007669"/>
    <property type="project" value="UniProtKB-UniRule"/>
</dbReference>
<dbReference type="FunFam" id="3.10.20.590:FF:000001">
    <property type="entry name" value="Leucine--tRNA ligase"/>
    <property type="match status" value="1"/>
</dbReference>
<dbReference type="SUPFAM" id="SSF50677">
    <property type="entry name" value="ValRS/IleRS/LeuRS editing domain"/>
    <property type="match status" value="1"/>
</dbReference>
<dbReference type="AlphaFoldDB" id="A0A1F4S6T6"/>
<dbReference type="InterPro" id="IPR009080">
    <property type="entry name" value="tRNAsynth_Ia_anticodon-bd"/>
</dbReference>
<feature type="short sequence motif" description="'KMSKS' region" evidence="9">
    <location>
        <begin position="576"/>
        <end position="580"/>
    </location>
</feature>
<evidence type="ECO:0000256" key="10">
    <source>
        <dbReference type="RuleBase" id="RU363035"/>
    </source>
</evidence>
<feature type="short sequence motif" description="'HIGH' region" evidence="9">
    <location>
        <begin position="39"/>
        <end position="49"/>
    </location>
</feature>
<comment type="catalytic activity">
    <reaction evidence="8 9">
        <text>tRNA(Leu) + L-leucine + ATP = L-leucyl-tRNA(Leu) + AMP + diphosphate</text>
        <dbReference type="Rhea" id="RHEA:11688"/>
        <dbReference type="Rhea" id="RHEA-COMP:9613"/>
        <dbReference type="Rhea" id="RHEA-COMP:9622"/>
        <dbReference type="ChEBI" id="CHEBI:30616"/>
        <dbReference type="ChEBI" id="CHEBI:33019"/>
        <dbReference type="ChEBI" id="CHEBI:57427"/>
        <dbReference type="ChEBI" id="CHEBI:78442"/>
        <dbReference type="ChEBI" id="CHEBI:78494"/>
        <dbReference type="ChEBI" id="CHEBI:456215"/>
        <dbReference type="EC" id="6.1.1.4"/>
    </reaction>
</comment>
<evidence type="ECO:0000313" key="16">
    <source>
        <dbReference type="Proteomes" id="UP000177905"/>
    </source>
</evidence>
<dbReference type="Pfam" id="PF08264">
    <property type="entry name" value="Anticodon_1"/>
    <property type="match status" value="1"/>
</dbReference>
<dbReference type="Gene3D" id="3.40.50.620">
    <property type="entry name" value="HUPs"/>
    <property type="match status" value="2"/>
</dbReference>
<dbReference type="InterPro" id="IPR002300">
    <property type="entry name" value="aa-tRNA-synth_Ia"/>
</dbReference>
<dbReference type="EMBL" id="MEUA01000013">
    <property type="protein sequence ID" value="OGC16148.1"/>
    <property type="molecule type" value="Genomic_DNA"/>
</dbReference>
<sequence length="800" mass="91758">MSEYKLQEIEIKWQKKWEESNIFATTEGEKKFYNLVMFPYPSGNIHMGHVRNYAIGDIVARFKRMSGFNVLNPIGWDAFGMPAENAAIKHNSHPESWTDKCVERMRIQLKRLGLSYDWDREVNTSKSDYYKFTQWMFLLMYERGLAHRKESSVNWCPKCETVLANEQVKDGSCWRCDSLVEERKLTQWFFKITEYADRLLNDLEKLGGWPESVKLMQKNWIGKSEGLEIQFPTSKQKLKVFTTRPDTIFGVTYMVLAPEHPLTEELSKGTEQEEAVKKYQEKVRHESVHDRTVKKAKDGVFTGGYAINPANGEKIPVWTSDYVLMEYGTGAVMAVPAHDGRDFEFAKQNNLPMKIVICSNYPDPTCPILTEAFEGEGYMVDSAQFNGQKSSEALDNIGDWLEGEGVARWIVNYKLRDWLISRQRYWGAPIPIVYCDKCGIVPVKKEDLPVKLPTDVKFTGEGGSPLKTSQEFLNTKCPICGGDAIRETDTLDTFNCSSWYYFRYCDPKNSHEPFSHKLAANWMPVDQYIGGIEHAILHLLYSRFFTKVLFDAGYSNVDEPFSNLLTQGMVIKDGAKMSKSRGNVVDPDDIVNKYGADTARLFILFASPPTRELEWSDTAVEGAFRFLNRVYRLIESRNQKTDSNNEKTKKKTHQMIKAVTEDIESFSFNTAIAKLMELTNAFYDTKDDIGKWELEQLVLMLSPFAPHLAEELWVMLGNDGFVCSQVWPVFDSKIIIEDEMTIPVQVNGRLRDTIIVSVNDSKENIEKLALKSEKAQNFLSGKQVVKVIYVPKKLINFVVK</sequence>
<proteinExistence type="inferred from homology"/>
<dbReference type="GO" id="GO:0005829">
    <property type="term" value="C:cytosol"/>
    <property type="evidence" value="ECO:0007669"/>
    <property type="project" value="TreeGrafter"/>
</dbReference>
<keyword evidence="6 9" id="KW-0648">Protein biosynthesis</keyword>
<dbReference type="GO" id="GO:0004823">
    <property type="term" value="F:leucine-tRNA ligase activity"/>
    <property type="evidence" value="ECO:0007669"/>
    <property type="project" value="UniProtKB-UniRule"/>
</dbReference>
<evidence type="ECO:0000256" key="9">
    <source>
        <dbReference type="HAMAP-Rule" id="MF_00049"/>
    </source>
</evidence>
<comment type="caution">
    <text evidence="15">The sequence shown here is derived from an EMBL/GenBank/DDBJ whole genome shotgun (WGS) entry which is preliminary data.</text>
</comment>
<dbReference type="Gene3D" id="1.10.730.10">
    <property type="entry name" value="Isoleucyl-tRNA Synthetase, Domain 1"/>
    <property type="match status" value="2"/>
</dbReference>
<dbReference type="GO" id="GO:0002161">
    <property type="term" value="F:aminoacyl-tRNA deacylase activity"/>
    <property type="evidence" value="ECO:0007669"/>
    <property type="project" value="InterPro"/>
</dbReference>
<evidence type="ECO:0000259" key="11">
    <source>
        <dbReference type="Pfam" id="PF00133"/>
    </source>
</evidence>
<dbReference type="FunFam" id="3.40.50.620:FF:000100">
    <property type="entry name" value="probable leucine--tRNA ligase, mitochondrial"/>
    <property type="match status" value="1"/>
</dbReference>
<evidence type="ECO:0000256" key="1">
    <source>
        <dbReference type="ARBA" id="ARBA00005594"/>
    </source>
</evidence>
<dbReference type="Pfam" id="PF00133">
    <property type="entry name" value="tRNA-synt_1"/>
    <property type="match status" value="1"/>
</dbReference>
<dbReference type="CDD" id="cd00812">
    <property type="entry name" value="LeuRS_core"/>
    <property type="match status" value="1"/>
</dbReference>
<evidence type="ECO:0000259" key="12">
    <source>
        <dbReference type="Pfam" id="PF08264"/>
    </source>
</evidence>
<dbReference type="SUPFAM" id="SSF47323">
    <property type="entry name" value="Anticodon-binding domain of a subclass of class I aminoacyl-tRNA synthetases"/>
    <property type="match status" value="1"/>
</dbReference>
<feature type="domain" description="Methionyl/Valyl/Leucyl/Isoleucyl-tRNA synthetase anticodon-binding" evidence="12">
    <location>
        <begin position="650"/>
        <end position="763"/>
    </location>
</feature>
<dbReference type="GO" id="GO:0006429">
    <property type="term" value="P:leucyl-tRNA aminoacylation"/>
    <property type="evidence" value="ECO:0007669"/>
    <property type="project" value="UniProtKB-UniRule"/>
</dbReference>
<dbReference type="InterPro" id="IPR025709">
    <property type="entry name" value="Leu_tRNA-synth_edit"/>
</dbReference>
<dbReference type="Gene3D" id="3.10.20.590">
    <property type="match status" value="1"/>
</dbReference>
<dbReference type="InterPro" id="IPR002302">
    <property type="entry name" value="Leu-tRNA-ligase"/>
</dbReference>
<dbReference type="Pfam" id="PF13603">
    <property type="entry name" value="tRNA-synt_1_2"/>
    <property type="match status" value="1"/>
</dbReference>
<reference evidence="15 16" key="1">
    <citation type="journal article" date="2016" name="Nat. Commun.">
        <title>Thousands of microbial genomes shed light on interconnected biogeochemical processes in an aquifer system.</title>
        <authorList>
            <person name="Anantharaman K."/>
            <person name="Brown C.T."/>
            <person name="Hug L.A."/>
            <person name="Sharon I."/>
            <person name="Castelle C.J."/>
            <person name="Probst A.J."/>
            <person name="Thomas B.C."/>
            <person name="Singh A."/>
            <person name="Wilkins M.J."/>
            <person name="Karaoz U."/>
            <person name="Brodie E.L."/>
            <person name="Williams K.H."/>
            <person name="Hubbard S.S."/>
            <person name="Banfield J.F."/>
        </authorList>
    </citation>
    <scope>NUCLEOTIDE SEQUENCE [LARGE SCALE GENOMIC DNA]</scope>
</reference>
<dbReference type="InterPro" id="IPR014729">
    <property type="entry name" value="Rossmann-like_a/b/a_fold"/>
</dbReference>
<feature type="binding site" evidence="9">
    <location>
        <position position="579"/>
    </location>
    <ligand>
        <name>ATP</name>
        <dbReference type="ChEBI" id="CHEBI:30616"/>
    </ligand>
</feature>
<dbReference type="Proteomes" id="UP000177905">
    <property type="component" value="Unassembled WGS sequence"/>
</dbReference>
<evidence type="ECO:0000259" key="13">
    <source>
        <dbReference type="Pfam" id="PF09334"/>
    </source>
</evidence>
<evidence type="ECO:0000256" key="3">
    <source>
        <dbReference type="ARBA" id="ARBA00022598"/>
    </source>
</evidence>
<dbReference type="InterPro" id="IPR015413">
    <property type="entry name" value="Methionyl/Leucyl_tRNA_Synth"/>
</dbReference>
<dbReference type="PANTHER" id="PTHR43740:SF2">
    <property type="entry name" value="LEUCINE--TRNA LIGASE, MITOCHONDRIAL"/>
    <property type="match status" value="1"/>
</dbReference>
<dbReference type="NCBIfam" id="TIGR00396">
    <property type="entry name" value="leuS_bact"/>
    <property type="match status" value="1"/>
</dbReference>
<dbReference type="InterPro" id="IPR009008">
    <property type="entry name" value="Val/Leu/Ile-tRNA-synth_edit"/>
</dbReference>
<evidence type="ECO:0000256" key="2">
    <source>
        <dbReference type="ARBA" id="ARBA00022490"/>
    </source>
</evidence>
<dbReference type="EC" id="6.1.1.4" evidence="9"/>
<dbReference type="InterPro" id="IPR013155">
    <property type="entry name" value="M/V/L/I-tRNA-synth_anticd-bd"/>
</dbReference>
<feature type="domain" description="Aminoacyl-tRNA synthetase class Ia" evidence="11">
    <location>
        <begin position="406"/>
        <end position="616"/>
    </location>
</feature>
<evidence type="ECO:0000256" key="4">
    <source>
        <dbReference type="ARBA" id="ARBA00022741"/>
    </source>
</evidence>
<name>A0A1F4S6T6_UNCSA</name>
<dbReference type="PRINTS" id="PR00985">
    <property type="entry name" value="TRNASYNTHLEU"/>
</dbReference>
<keyword evidence="3 9" id="KW-0436">Ligase</keyword>
<dbReference type="InterPro" id="IPR001412">
    <property type="entry name" value="aa-tRNA-synth_I_CS"/>
</dbReference>
<evidence type="ECO:0000256" key="5">
    <source>
        <dbReference type="ARBA" id="ARBA00022840"/>
    </source>
</evidence>
<keyword evidence="7 9" id="KW-0030">Aminoacyl-tRNA synthetase</keyword>
<dbReference type="SUPFAM" id="SSF52374">
    <property type="entry name" value="Nucleotidylyl transferase"/>
    <property type="match status" value="1"/>
</dbReference>
<gene>
    <name evidence="9" type="primary">leuS</name>
    <name evidence="15" type="ORF">A2290_07155</name>
</gene>
<keyword evidence="2 9" id="KW-0963">Cytoplasm</keyword>
<feature type="domain" description="Leucyl-tRNA synthetase editing" evidence="14">
    <location>
        <begin position="218"/>
        <end position="402"/>
    </location>
</feature>
<evidence type="ECO:0000259" key="14">
    <source>
        <dbReference type="Pfam" id="PF13603"/>
    </source>
</evidence>
<dbReference type="PANTHER" id="PTHR43740">
    <property type="entry name" value="LEUCYL-TRNA SYNTHETASE"/>
    <property type="match status" value="1"/>
</dbReference>
<dbReference type="CDD" id="cd07958">
    <property type="entry name" value="Anticodon_Ia_Leu_BEm"/>
    <property type="match status" value="1"/>
</dbReference>
<keyword evidence="5 9" id="KW-0067">ATP-binding</keyword>
<feature type="domain" description="Methionyl/Leucyl tRNA synthetase" evidence="13">
    <location>
        <begin position="38"/>
        <end position="177"/>
    </location>
</feature>
<protein>
    <recommendedName>
        <fullName evidence="9">Leucine--tRNA ligase</fullName>
        <ecNumber evidence="9">6.1.1.4</ecNumber>
    </recommendedName>
    <alternativeName>
        <fullName evidence="9">Leucyl-tRNA synthetase</fullName>
        <shortName evidence="9">LeuRS</shortName>
    </alternativeName>
</protein>
<evidence type="ECO:0000256" key="7">
    <source>
        <dbReference type="ARBA" id="ARBA00023146"/>
    </source>
</evidence>
<evidence type="ECO:0000256" key="6">
    <source>
        <dbReference type="ARBA" id="ARBA00022917"/>
    </source>
</evidence>
<keyword evidence="4 9" id="KW-0547">Nucleotide-binding</keyword>
<dbReference type="FunFam" id="1.10.730.10:FF:000011">
    <property type="entry name" value="Leucine--tRNA ligase chloroplastic/mitochondrial"/>
    <property type="match status" value="1"/>
</dbReference>
<dbReference type="FunFam" id="3.40.50.620:FF:000003">
    <property type="entry name" value="Leucine--tRNA ligase"/>
    <property type="match status" value="1"/>
</dbReference>
<dbReference type="Pfam" id="PF09334">
    <property type="entry name" value="tRNA-synt_1g"/>
    <property type="match status" value="1"/>
</dbReference>
<dbReference type="HAMAP" id="MF_00049_B">
    <property type="entry name" value="Leu_tRNA_synth_B"/>
    <property type="match status" value="1"/>
</dbReference>
<organism evidence="15 16">
    <name type="scientific">candidate division WOR-1 bacterium RIFOXYB2_FULL_36_35</name>
    <dbReference type="NCBI Taxonomy" id="1802578"/>
    <lineage>
        <taxon>Bacteria</taxon>
        <taxon>Bacillati</taxon>
        <taxon>Saganbacteria</taxon>
    </lineage>
</organism>
<accession>A0A1F4S6T6</accession>
<comment type="subcellular location">
    <subcellularLocation>
        <location evidence="9">Cytoplasm</location>
    </subcellularLocation>
</comment>
<evidence type="ECO:0000313" key="15">
    <source>
        <dbReference type="EMBL" id="OGC16148.1"/>
    </source>
</evidence>
<dbReference type="PROSITE" id="PS00178">
    <property type="entry name" value="AA_TRNA_LIGASE_I"/>
    <property type="match status" value="1"/>
</dbReference>